<dbReference type="AlphaFoldDB" id="A0A1L6TH78"/>
<dbReference type="RefSeq" id="WP_017378261.1">
    <property type="nucleotide sequence ID" value="NZ_CP012508.1"/>
</dbReference>
<proteinExistence type="predicted"/>
<gene>
    <name evidence="2" type="primary">icmP</name>
    <name evidence="2" type="ORF">KU39_1288</name>
</gene>
<protein>
    <submittedName>
        <fullName evidence="2">Type IV secretion system protein IcmP</fullName>
    </submittedName>
</protein>
<feature type="domain" description="DotM C-terminal cytoplasmic" evidence="1">
    <location>
        <begin position="176"/>
        <end position="338"/>
    </location>
</feature>
<dbReference type="EMBL" id="CP012508">
    <property type="protein sequence ID" value="ALB22470.1"/>
    <property type="molecule type" value="Genomic_DNA"/>
</dbReference>
<dbReference type="NCBIfam" id="NF033890">
    <property type="entry name" value="DotM_IcmP_IVB"/>
    <property type="match status" value="1"/>
</dbReference>
<dbReference type="Pfam" id="PF23127">
    <property type="entry name" value="DotM_C"/>
    <property type="match status" value="1"/>
</dbReference>
<dbReference type="Proteomes" id="UP000029558">
    <property type="component" value="Chromosome"/>
</dbReference>
<sequence length="347" mass="39043">MQNDQGGGVPHVIYYTIAIAILACAIFIYFHDAVVRIILPFKLFELKIVSFTTNQLNYLSHWAKNTPTIAVTARDLYTLSNIIGLTLRWLSVPVALITIVLLWRFHPANKLSTTHDMNSLLQSMQTVFPETQPIVGKHLDAEEINQGLWRMASTPVEFMKEHHLLKANKTIDQGLAVEVFIKQLGAVWVGEEKLSTMEKAVFGILAAYACYDRSEADKAANEISFSAQKDNLNFTLALQLFEKYKAEEKIEKIIQSHHYVYTIFSSLLESARKSGTVSTAALLWLKAQHRSLWYCLNNVGRQAVFVEAAAVRSHWLVEKALAGPVAMPMVDRAIHGLNAVFKTVEIE</sequence>
<dbReference type="InterPro" id="IPR056464">
    <property type="entry name" value="DotM_C"/>
</dbReference>
<accession>A0A1L6TH78</accession>
<dbReference type="InterPro" id="IPR049921">
    <property type="entry name" value="DotM-like"/>
</dbReference>
<reference evidence="2 3" key="1">
    <citation type="journal article" date="2014" name="Genome Announc.">
        <title>Comparative Genome Analysis of Two Isolates of the Fish Pathogen Piscirickettsia salmonis from Different Hosts Reveals Major Differences in Virulence-Associated Secretion Systems.</title>
        <authorList>
            <person name="Bohle H."/>
            <person name="Henriquez P."/>
            <person name="Grothusen H."/>
            <person name="Navas E."/>
            <person name="Sandoval A."/>
            <person name="Bustamante F."/>
            <person name="Bustos P."/>
            <person name="Mancilla M."/>
        </authorList>
    </citation>
    <scope>NUCLEOTIDE SEQUENCE [LARGE SCALE GENOMIC DNA]</scope>
    <source>
        <strain evidence="3">B1-32597</strain>
    </source>
</reference>
<evidence type="ECO:0000259" key="1">
    <source>
        <dbReference type="Pfam" id="PF23127"/>
    </source>
</evidence>
<name>A0A1L6TH78_PISSA</name>
<evidence type="ECO:0000313" key="2">
    <source>
        <dbReference type="EMBL" id="ALB22470.1"/>
    </source>
</evidence>
<organism evidence="2 3">
    <name type="scientific">Piscirickettsia salmonis</name>
    <dbReference type="NCBI Taxonomy" id="1238"/>
    <lineage>
        <taxon>Bacteria</taxon>
        <taxon>Pseudomonadati</taxon>
        <taxon>Pseudomonadota</taxon>
        <taxon>Gammaproteobacteria</taxon>
        <taxon>Thiotrichales</taxon>
        <taxon>Piscirickettsiaceae</taxon>
        <taxon>Piscirickettsia</taxon>
    </lineage>
</organism>
<evidence type="ECO:0000313" key="3">
    <source>
        <dbReference type="Proteomes" id="UP000029558"/>
    </source>
</evidence>